<feature type="compositionally biased region" description="Basic and acidic residues" evidence="9">
    <location>
        <begin position="1189"/>
        <end position="1200"/>
    </location>
</feature>
<evidence type="ECO:0000313" key="11">
    <source>
        <dbReference type="EnsemblMetazoa" id="GPAI004270-PA"/>
    </source>
</evidence>
<dbReference type="InterPro" id="IPR016024">
    <property type="entry name" value="ARM-type_fold"/>
</dbReference>
<evidence type="ECO:0000256" key="4">
    <source>
        <dbReference type="ARBA" id="ARBA00022618"/>
    </source>
</evidence>
<keyword evidence="7" id="KW-0131">Cell cycle</keyword>
<dbReference type="GO" id="GO:0007076">
    <property type="term" value="P:mitotic chromosome condensation"/>
    <property type="evidence" value="ECO:0007669"/>
    <property type="project" value="InterPro"/>
</dbReference>
<evidence type="ECO:0000259" key="10">
    <source>
        <dbReference type="Pfam" id="PF12719"/>
    </source>
</evidence>
<dbReference type="Pfam" id="PF12719">
    <property type="entry name" value="Cnd3"/>
    <property type="match status" value="2"/>
</dbReference>
<dbReference type="EnsemblMetazoa" id="GPAI004270-RA">
    <property type="protein sequence ID" value="GPAI004270-PA"/>
    <property type="gene ID" value="GPAI004270"/>
</dbReference>
<feature type="compositionally biased region" description="Polar residues" evidence="9">
    <location>
        <begin position="965"/>
        <end position="984"/>
    </location>
</feature>
<feature type="compositionally biased region" description="Basic and acidic residues" evidence="9">
    <location>
        <begin position="1309"/>
        <end position="1323"/>
    </location>
</feature>
<evidence type="ECO:0000256" key="5">
    <source>
        <dbReference type="ARBA" id="ARBA00022776"/>
    </source>
</evidence>
<comment type="subcellular location">
    <subcellularLocation>
        <location evidence="1">Chromosome</location>
    </subcellularLocation>
</comment>
<dbReference type="PANTHER" id="PTHR14418:SF5">
    <property type="entry name" value="CONDENSIN COMPLEX SUBUNIT 3"/>
    <property type="match status" value="1"/>
</dbReference>
<keyword evidence="12" id="KW-1185">Reference proteome</keyword>
<keyword evidence="5" id="KW-0498">Mitosis</keyword>
<dbReference type="GO" id="GO:0000796">
    <property type="term" value="C:condensin complex"/>
    <property type="evidence" value="ECO:0007669"/>
    <property type="project" value="InterPro"/>
</dbReference>
<reference evidence="12" key="1">
    <citation type="submission" date="2014-03" db="EMBL/GenBank/DDBJ databases">
        <authorList>
            <person name="Aksoy S."/>
            <person name="Warren W."/>
            <person name="Wilson R.K."/>
        </authorList>
    </citation>
    <scope>NUCLEOTIDE SEQUENCE [LARGE SCALE GENOMIC DNA]</scope>
    <source>
        <strain evidence="12">IAEA</strain>
    </source>
</reference>
<dbReference type="GO" id="GO:0051301">
    <property type="term" value="P:cell division"/>
    <property type="evidence" value="ECO:0007669"/>
    <property type="project" value="UniProtKB-KW"/>
</dbReference>
<comment type="similarity">
    <text evidence="2">Belongs to the CND3 (condensin subunit 3) family.</text>
</comment>
<feature type="compositionally biased region" description="Basic and acidic residues" evidence="9">
    <location>
        <begin position="1348"/>
        <end position="1375"/>
    </location>
</feature>
<dbReference type="InterPro" id="IPR011989">
    <property type="entry name" value="ARM-like"/>
</dbReference>
<dbReference type="Gene3D" id="1.25.10.10">
    <property type="entry name" value="Leucine-rich Repeat Variant"/>
    <property type="match status" value="1"/>
</dbReference>
<proteinExistence type="inferred from homology"/>
<feature type="region of interest" description="Disordered" evidence="9">
    <location>
        <begin position="1"/>
        <end position="28"/>
    </location>
</feature>
<keyword evidence="8" id="KW-0175">Coiled coil</keyword>
<feature type="region of interest" description="Disordered" evidence="9">
    <location>
        <begin position="1606"/>
        <end position="1626"/>
    </location>
</feature>
<feature type="compositionally biased region" description="Polar residues" evidence="9">
    <location>
        <begin position="1381"/>
        <end position="1400"/>
    </location>
</feature>
<feature type="coiled-coil region" evidence="8">
    <location>
        <begin position="1083"/>
        <end position="1114"/>
    </location>
</feature>
<feature type="compositionally biased region" description="Polar residues" evidence="9">
    <location>
        <begin position="1294"/>
        <end position="1307"/>
    </location>
</feature>
<feature type="coiled-coil region" evidence="8">
    <location>
        <begin position="879"/>
        <end position="910"/>
    </location>
</feature>
<accession>A0A1A9Z578</accession>
<evidence type="ECO:0000256" key="3">
    <source>
        <dbReference type="ARBA" id="ARBA00022454"/>
    </source>
</evidence>
<dbReference type="VEuPathDB" id="VectorBase:GPAI004270"/>
<organism evidence="11 12">
    <name type="scientific">Glossina pallidipes</name>
    <name type="common">Tsetse fly</name>
    <dbReference type="NCBI Taxonomy" id="7398"/>
    <lineage>
        <taxon>Eukaryota</taxon>
        <taxon>Metazoa</taxon>
        <taxon>Ecdysozoa</taxon>
        <taxon>Arthropoda</taxon>
        <taxon>Hexapoda</taxon>
        <taxon>Insecta</taxon>
        <taxon>Pterygota</taxon>
        <taxon>Neoptera</taxon>
        <taxon>Endopterygota</taxon>
        <taxon>Diptera</taxon>
        <taxon>Brachycera</taxon>
        <taxon>Muscomorpha</taxon>
        <taxon>Hippoboscoidea</taxon>
        <taxon>Glossinidae</taxon>
        <taxon>Glossina</taxon>
    </lineage>
</organism>
<feature type="compositionally biased region" description="Polar residues" evidence="9">
    <location>
        <begin position="1765"/>
        <end position="1798"/>
    </location>
</feature>
<dbReference type="Proteomes" id="UP000092445">
    <property type="component" value="Unassembled WGS sequence"/>
</dbReference>
<dbReference type="STRING" id="7398.A0A1A9Z578"/>
<dbReference type="InterPro" id="IPR027165">
    <property type="entry name" value="CND3"/>
</dbReference>
<feature type="compositionally biased region" description="Polar residues" evidence="9">
    <location>
        <begin position="1276"/>
        <end position="1286"/>
    </location>
</feature>
<dbReference type="PANTHER" id="PTHR14418">
    <property type="entry name" value="CONDENSIN COMPLEX SUBUNIT 3-RELATED"/>
    <property type="match status" value="1"/>
</dbReference>
<dbReference type="GO" id="GO:0005737">
    <property type="term" value="C:cytoplasm"/>
    <property type="evidence" value="ECO:0007669"/>
    <property type="project" value="TreeGrafter"/>
</dbReference>
<evidence type="ECO:0000313" key="12">
    <source>
        <dbReference type="Proteomes" id="UP000092445"/>
    </source>
</evidence>
<feature type="compositionally biased region" description="Polar residues" evidence="9">
    <location>
        <begin position="1168"/>
        <end position="1183"/>
    </location>
</feature>
<name>A0A1A9Z578_GLOPL</name>
<feature type="compositionally biased region" description="Acidic residues" evidence="9">
    <location>
        <begin position="1145"/>
        <end position="1154"/>
    </location>
</feature>
<reference evidence="11" key="2">
    <citation type="submission" date="2020-05" db="UniProtKB">
        <authorList>
            <consortium name="EnsemblMetazoa"/>
        </authorList>
    </citation>
    <scope>IDENTIFICATION</scope>
    <source>
        <strain evidence="11">IAEA</strain>
    </source>
</reference>
<feature type="region of interest" description="Disordered" evidence="9">
    <location>
        <begin position="931"/>
        <end position="1001"/>
    </location>
</feature>
<keyword evidence="3" id="KW-0158">Chromosome</keyword>
<feature type="domain" description="Nuclear condensin complex subunit 3 C-terminal" evidence="10">
    <location>
        <begin position="589"/>
        <end position="885"/>
    </location>
</feature>
<feature type="region of interest" description="Disordered" evidence="9">
    <location>
        <begin position="1135"/>
        <end position="1228"/>
    </location>
</feature>
<evidence type="ECO:0000256" key="6">
    <source>
        <dbReference type="ARBA" id="ARBA00023067"/>
    </source>
</evidence>
<evidence type="ECO:0000256" key="9">
    <source>
        <dbReference type="SAM" id="MobiDB-lite"/>
    </source>
</evidence>
<feature type="compositionally biased region" description="Basic and acidic residues" evidence="9">
    <location>
        <begin position="985"/>
        <end position="996"/>
    </location>
</feature>
<dbReference type="SUPFAM" id="SSF48371">
    <property type="entry name" value="ARM repeat"/>
    <property type="match status" value="1"/>
</dbReference>
<keyword evidence="4" id="KW-0132">Cell division</keyword>
<keyword evidence="6" id="KW-0226">DNA condensation</keyword>
<feature type="compositionally biased region" description="Acidic residues" evidence="9">
    <location>
        <begin position="941"/>
        <end position="950"/>
    </location>
</feature>
<feature type="compositionally biased region" description="Polar residues" evidence="9">
    <location>
        <begin position="1217"/>
        <end position="1228"/>
    </location>
</feature>
<sequence length="1798" mass="203658">MGRKRKVPIPSEEKENEEGEQLNDAPENIVDNGPIRVIMSKIQLNETCHNKYIKELSQVYTRMDHDGFIYTFVKMIKTAMGADETNEYANMTLMFCAKFITSFEGEETHPVMVDVFRWLLTTISYNPNIRFRLCQFVNLILNALGQEATLDDPICDSIMEYMIGRCVDVSPNVRVQAILAMQRLQVPDNPDDAVLRIYQYHLCSDPSPRVRQTVITCMGRNYHTIPYILDRLSDIDEKVRRHTYLHMSSYPVRSYKVSQRLTLLEQGLNDRSDCVRKVVTNIMLQQWIESYQKNLVALIEALKLDSSPAEIDRFRKISRQALKDIFKRQENADLVSCLVLETEGDFYRCVPHEKLTMEMTLYWQCLVEYFQADMAEELDLILPELSTFCAYVENYCQTQKDEMDKFELMEFQYKLLSLVEILYSFDLGDEIGRGNLQKLLAKLVTNFNLNEKVIEVMIRCSENLLTDQNARHQFFLDIIHDICGLNGKQQDLVHDRHLISELLANSTDAQLNLKLSSLKVKILDLEEQEMNFAQQKDSVRVQQIVEEKNMATEEFTILLQPLLERYNGALSASAQPQFSKVVKSECILRSLQIAFHMVVSKRVTSLGHATCRLYHDFIFRHIASNQISIRDWALKCAAAFSMHYEPLAKDVFSELYSQFFRNHNIRIWETAITCIFELLDIYGVENFVVQDEQSKSKKAGRQLYTTLEFVDGSEDEQLSTTLGQGVGVIYMMSHFLDTCEDACIVSAIVNGFCRLILHGQIDNRDIMEKLLSRYFNPSTEPEINQILGIFLENLIQSRKQSMLQVCIMATINSILSAPYDSPLHDIRPDTITRFIIDATRPDSSTNKNEENIHNQLALTFLNEMVSNANNKELCKLLAKELLTLEVNVQKEQLKNEMKELADKLIQSKLDPHTTKKIIDFKVMLDGIFNPTSERPAGCLDSDYDEGEETEAGTYGTEHSSDQEHGTQPSSTGNATTNKPTGVQETTEHIGADKPNDEDNILIADGDPSVCIMATINSILSAPYDSPLHDIRPDTITRFIIDATRPDSSTNKNEENIHNQLALTFLNEMVSNANNKELCKLLAKELLTLEVNVQKEQLKNEMKELADKLIQSKLDPHTTKKIIDFKDMLDGIFNPTSKRPTGCLDSDYDEEEDTEAGTYGTEHSRDQEQGTQPSLTGNATTNKPTGVPETTEHIGADKPNGEDSILIADGDPSVCTDAPTTFGSDNNTSHRFLRKSLNASRNNSIESYPETIHDIQRPNKIRIEARIDSDKKANGVAGNSAQSNARATRSLRLAQRTQKIQTQNSRQTNNKRENKKMQEPKIIEKIINPKQLNSAVQHKSGKKYQKPSTPREARNLAGDKARGNDEERDNPSEKDSIGVGENASNNSIRYSQDVDGSSQQKPGRKIQKSLGTLEVSDSLRNKEQDNGGGKENAEVDNSSQHKPEGKSHKSLGPEKVSDALRNKHHDNGGGRENTRKKVSASEREQREKNPPGENVRLTRSRKITKENNAEKEKQDNSKKNKQDFEATRDNEADKEVQQIFENASDRLRHMANRINIDESNSIVISSDEEVNTSEIIPPSPEAISSTSVLRVHTRKLRVNLCQSKGNTTDLSTARSNSRTPLRSGRKRVLRTSPRLLVAASSAIMRSPPRKQQRTEIALKTSTVTRTQTKESVTKVSSLPISLRRKESRKDTCGGPTTSRQKQKDNIDGTPPKRKPAMMTRSASKKLVTTKWRLPLRRVSSRTSRQSLTKRSHIPVSAQFGAKRTQAAISASEKLNNNNNVRASDSKIPISSSLRTKLRK</sequence>
<dbReference type="InterPro" id="IPR025977">
    <property type="entry name" value="Cnd3_C"/>
</dbReference>
<evidence type="ECO:0000256" key="1">
    <source>
        <dbReference type="ARBA" id="ARBA00004286"/>
    </source>
</evidence>
<evidence type="ECO:0000256" key="8">
    <source>
        <dbReference type="SAM" id="Coils"/>
    </source>
</evidence>
<feature type="compositionally biased region" description="Basic and acidic residues" evidence="9">
    <location>
        <begin position="1438"/>
        <end position="1489"/>
    </location>
</feature>
<feature type="region of interest" description="Disordered" evidence="9">
    <location>
        <begin position="1658"/>
        <end position="1798"/>
    </location>
</feature>
<evidence type="ECO:0000256" key="2">
    <source>
        <dbReference type="ARBA" id="ARBA00006533"/>
    </source>
</evidence>
<evidence type="ECO:0000256" key="7">
    <source>
        <dbReference type="ARBA" id="ARBA00023306"/>
    </source>
</evidence>
<feature type="compositionally biased region" description="Basic and acidic residues" evidence="9">
    <location>
        <begin position="1502"/>
        <end position="1534"/>
    </location>
</feature>
<protein>
    <recommendedName>
        <fullName evidence="10">Nuclear condensin complex subunit 3 C-terminal domain-containing protein</fullName>
    </recommendedName>
</protein>
<feature type="region of interest" description="Disordered" evidence="9">
    <location>
        <begin position="1271"/>
        <end position="1534"/>
    </location>
</feature>
<dbReference type="GO" id="GO:0000793">
    <property type="term" value="C:condensed chromosome"/>
    <property type="evidence" value="ECO:0007669"/>
    <property type="project" value="TreeGrafter"/>
</dbReference>
<feature type="domain" description="Nuclear condensin complex subunit 3 C-terminal" evidence="10">
    <location>
        <begin position="1010"/>
        <end position="1089"/>
    </location>
</feature>
<feature type="compositionally biased region" description="Polar residues" evidence="9">
    <location>
        <begin position="1606"/>
        <end position="1619"/>
    </location>
</feature>